<keyword evidence="12" id="KW-0670">Pyruvate</keyword>
<dbReference type="Gene3D" id="3.65.10.10">
    <property type="entry name" value="Enolpyruvate transferase domain"/>
    <property type="match status" value="2"/>
</dbReference>
<sequence>MKPNHEKIIIEGGYPLFGEVTINGAKNAAVAVIPAALMAEGESVIENLPLIEDVFAMDDILLRLGAKIEYDNHSLRIDASNLNSFVAPYESVRKIRASYYLIGALLTRFGRAEVAMPGGCNFGARPIDQHIKGFRALGADVRIENGMIKAYARELVGTKIYLDVVSVGATINLMLAAVKAKGTTIIENAAKEPHVVDVANFLNAMGARIKGAGTDVIRIEGVSKLLPARYAIIPDQIEAGTYMIAACATKGHIIVKNIIPKHLESLTAKLLEMGAEVNVYEDSIEVKCKERLKASSIKTMPYPGFPTDLQPQMTVLLSLCSGTSVVTEGVWENRYQYVDELKRMGANIKVEGRVAIVEGVESLQGAEVIALDLRAGAALIVAGLAAKGKTVIYNTKNVDRGYENIDYKLKLLGAKVSRV</sequence>
<proteinExistence type="inferred from homology"/>
<evidence type="ECO:0000256" key="6">
    <source>
        <dbReference type="ARBA" id="ARBA00022960"/>
    </source>
</evidence>
<dbReference type="GO" id="GO:0008760">
    <property type="term" value="F:UDP-N-acetylglucosamine 1-carboxyvinyltransferase activity"/>
    <property type="evidence" value="ECO:0007669"/>
    <property type="project" value="UniProtKB-EC"/>
</dbReference>
<feature type="active site" description="Proton donor" evidence="12">
    <location>
        <position position="120"/>
    </location>
</feature>
<dbReference type="CDD" id="cd01555">
    <property type="entry name" value="UdpNAET"/>
    <property type="match status" value="1"/>
</dbReference>
<gene>
    <name evidence="12" type="primary">murA</name>
    <name evidence="14" type="ORF">OTK00_002035</name>
</gene>
<dbReference type="Pfam" id="PF00275">
    <property type="entry name" value="EPSP_synthase"/>
    <property type="match status" value="1"/>
</dbReference>
<dbReference type="InterPro" id="IPR050068">
    <property type="entry name" value="MurA_subfamily"/>
</dbReference>
<comment type="subcellular location">
    <subcellularLocation>
        <location evidence="1 12">Cytoplasm</location>
    </subcellularLocation>
</comment>
<evidence type="ECO:0000313" key="14">
    <source>
        <dbReference type="EMBL" id="WAM33526.1"/>
    </source>
</evidence>
<dbReference type="InterPro" id="IPR005750">
    <property type="entry name" value="UDP_GlcNAc_COvinyl_MurA"/>
</dbReference>
<dbReference type="HAMAP" id="MF_00111">
    <property type="entry name" value="MurA"/>
    <property type="match status" value="1"/>
</dbReference>
<name>A0ABY7BR35_9FIRM</name>
<feature type="binding site" evidence="12">
    <location>
        <position position="330"/>
    </location>
    <ligand>
        <name>UDP-N-acetyl-alpha-D-glucosamine</name>
        <dbReference type="ChEBI" id="CHEBI:57705"/>
    </ligand>
</feature>
<evidence type="ECO:0000256" key="5">
    <source>
        <dbReference type="ARBA" id="ARBA00022679"/>
    </source>
</evidence>
<dbReference type="SUPFAM" id="SSF55205">
    <property type="entry name" value="EPT/RTPC-like"/>
    <property type="match status" value="1"/>
</dbReference>
<evidence type="ECO:0000256" key="4">
    <source>
        <dbReference type="ARBA" id="ARBA00022618"/>
    </source>
</evidence>
<comment type="catalytic activity">
    <reaction evidence="11 12">
        <text>phosphoenolpyruvate + UDP-N-acetyl-alpha-D-glucosamine = UDP-N-acetyl-3-O-(1-carboxyvinyl)-alpha-D-glucosamine + phosphate</text>
        <dbReference type="Rhea" id="RHEA:18681"/>
        <dbReference type="ChEBI" id="CHEBI:43474"/>
        <dbReference type="ChEBI" id="CHEBI:57705"/>
        <dbReference type="ChEBI" id="CHEBI:58702"/>
        <dbReference type="ChEBI" id="CHEBI:68483"/>
        <dbReference type="EC" id="2.5.1.7"/>
    </reaction>
</comment>
<dbReference type="Proteomes" id="UP001164909">
    <property type="component" value="Chromosome"/>
</dbReference>
<feature type="binding site" evidence="12">
    <location>
        <position position="308"/>
    </location>
    <ligand>
        <name>UDP-N-acetyl-alpha-D-glucosamine</name>
        <dbReference type="ChEBI" id="CHEBI:57705"/>
    </ligand>
</feature>
<evidence type="ECO:0000256" key="1">
    <source>
        <dbReference type="ARBA" id="ARBA00004496"/>
    </source>
</evidence>
<comment type="function">
    <text evidence="12">Cell wall formation. Adds enolpyruvyl to UDP-N-acetylglucosamine.</text>
</comment>
<dbReference type="InterPro" id="IPR001986">
    <property type="entry name" value="Enolpyruvate_Tfrase_dom"/>
</dbReference>
<feature type="domain" description="Enolpyruvate transferase" evidence="13">
    <location>
        <begin position="11"/>
        <end position="408"/>
    </location>
</feature>
<keyword evidence="5 12" id="KW-0808">Transferase</keyword>
<keyword evidence="6 12" id="KW-0133">Cell shape</keyword>
<keyword evidence="15" id="KW-1185">Reference proteome</keyword>
<dbReference type="PANTHER" id="PTHR43783:SF2">
    <property type="entry name" value="UDP-N-ACETYLGLUCOSAMINE 1-CARBOXYVINYLTRANSFERASE 2"/>
    <property type="match status" value="1"/>
</dbReference>
<dbReference type="EC" id="2.5.1.7" evidence="12"/>
<organism evidence="14 15">
    <name type="scientific">Caldicellulosiruptor morganii</name>
    <dbReference type="NCBI Taxonomy" id="1387555"/>
    <lineage>
        <taxon>Bacteria</taxon>
        <taxon>Bacillati</taxon>
        <taxon>Bacillota</taxon>
        <taxon>Bacillota incertae sedis</taxon>
        <taxon>Caldicellulosiruptorales</taxon>
        <taxon>Caldicellulosiruptoraceae</taxon>
        <taxon>Caldicellulosiruptor</taxon>
    </lineage>
</organism>
<feature type="binding site" evidence="12">
    <location>
        <position position="96"/>
    </location>
    <ligand>
        <name>UDP-N-acetyl-alpha-D-glucosamine</name>
        <dbReference type="ChEBI" id="CHEBI:57705"/>
    </ligand>
</feature>
<evidence type="ECO:0000256" key="3">
    <source>
        <dbReference type="ARBA" id="ARBA00022490"/>
    </source>
</evidence>
<evidence type="ECO:0000259" key="13">
    <source>
        <dbReference type="Pfam" id="PF00275"/>
    </source>
</evidence>
<comment type="pathway">
    <text evidence="2 12">Cell wall biogenesis; peptidoglycan biosynthesis.</text>
</comment>
<dbReference type="RefSeq" id="WP_045168925.1">
    <property type="nucleotide sequence ID" value="NZ_CP113865.1"/>
</dbReference>
<evidence type="ECO:0000256" key="7">
    <source>
        <dbReference type="ARBA" id="ARBA00022984"/>
    </source>
</evidence>
<reference evidence="14" key="1">
    <citation type="submission" date="2022-12" db="EMBL/GenBank/DDBJ databases">
        <authorList>
            <person name="Bing R.G."/>
            <person name="Willard D.J."/>
            <person name="Manesh M.J.H."/>
            <person name="Laemthong T."/>
            <person name="Crosby J.R."/>
            <person name="Kelly R.M."/>
        </authorList>
    </citation>
    <scope>NUCLEOTIDE SEQUENCE</scope>
    <source>
        <strain evidence="14">DSM 8990</strain>
    </source>
</reference>
<evidence type="ECO:0000256" key="2">
    <source>
        <dbReference type="ARBA" id="ARBA00004752"/>
    </source>
</evidence>
<evidence type="ECO:0000256" key="11">
    <source>
        <dbReference type="ARBA" id="ARBA00047527"/>
    </source>
</evidence>
<evidence type="ECO:0000256" key="12">
    <source>
        <dbReference type="HAMAP-Rule" id="MF_00111"/>
    </source>
</evidence>
<keyword evidence="9 12" id="KW-0961">Cell wall biogenesis/degradation</keyword>
<comment type="similarity">
    <text evidence="10 12">Belongs to the EPSP synthase family. MurA subfamily.</text>
</comment>
<dbReference type="EMBL" id="CP113865">
    <property type="protein sequence ID" value="WAM33526.1"/>
    <property type="molecule type" value="Genomic_DNA"/>
</dbReference>
<feature type="binding site" evidence="12">
    <location>
        <begin position="26"/>
        <end position="27"/>
    </location>
    <ligand>
        <name>phosphoenolpyruvate</name>
        <dbReference type="ChEBI" id="CHEBI:58702"/>
    </ligand>
</feature>
<keyword evidence="7 12" id="KW-0573">Peptidoglycan synthesis</keyword>
<evidence type="ECO:0000256" key="9">
    <source>
        <dbReference type="ARBA" id="ARBA00023316"/>
    </source>
</evidence>
<dbReference type="NCBIfam" id="NF009470">
    <property type="entry name" value="PRK12830.1"/>
    <property type="match status" value="1"/>
</dbReference>
<dbReference type="PANTHER" id="PTHR43783">
    <property type="entry name" value="UDP-N-ACETYLGLUCOSAMINE 1-CARBOXYVINYLTRANSFERASE"/>
    <property type="match status" value="1"/>
</dbReference>
<dbReference type="NCBIfam" id="TIGR01072">
    <property type="entry name" value="murA"/>
    <property type="match status" value="1"/>
</dbReference>
<keyword evidence="8 12" id="KW-0131">Cell cycle</keyword>
<protein>
    <recommendedName>
        <fullName evidence="12">UDP-N-acetylglucosamine 1-carboxyvinyltransferase</fullName>
        <ecNumber evidence="12">2.5.1.7</ecNumber>
    </recommendedName>
    <alternativeName>
        <fullName evidence="12">Enoylpyruvate transferase</fullName>
    </alternativeName>
    <alternativeName>
        <fullName evidence="12">UDP-N-acetylglucosamine enolpyruvyl transferase</fullName>
        <shortName evidence="12">EPT</shortName>
    </alternativeName>
</protein>
<evidence type="ECO:0000313" key="15">
    <source>
        <dbReference type="Proteomes" id="UP001164909"/>
    </source>
</evidence>
<evidence type="ECO:0000256" key="8">
    <source>
        <dbReference type="ARBA" id="ARBA00023306"/>
    </source>
</evidence>
<keyword evidence="4 12" id="KW-0132">Cell division</keyword>
<dbReference type="InterPro" id="IPR036968">
    <property type="entry name" value="Enolpyruvate_Tfrase_sf"/>
</dbReference>
<feature type="modified residue" description="2-(S-cysteinyl)pyruvic acid O-phosphothioketal" evidence="12">
    <location>
        <position position="120"/>
    </location>
</feature>
<evidence type="ECO:0000256" key="10">
    <source>
        <dbReference type="ARBA" id="ARBA00038367"/>
    </source>
</evidence>
<dbReference type="InterPro" id="IPR013792">
    <property type="entry name" value="RNA3'P_cycl/enolpyr_Trfase_a/b"/>
</dbReference>
<comment type="caution">
    <text evidence="12">Lacks conserved residue(s) required for the propagation of feature annotation.</text>
</comment>
<feature type="binding site" evidence="12">
    <location>
        <begin position="125"/>
        <end position="129"/>
    </location>
    <ligand>
        <name>UDP-N-acetyl-alpha-D-glucosamine</name>
        <dbReference type="ChEBI" id="CHEBI:57705"/>
    </ligand>
</feature>
<dbReference type="NCBIfam" id="NF006873">
    <property type="entry name" value="PRK09369.1"/>
    <property type="match status" value="1"/>
</dbReference>
<accession>A0ABY7BR35</accession>
<keyword evidence="3 12" id="KW-0963">Cytoplasm</keyword>